<sequence length="1264" mass="140914">MVAKMEKFAVEKITDTKVINGMRYYQVEWSRSWEPEDFLMDCPSLIKDFWKNYKESEVSEKCQEIKEEVTQNDYDSIFDSHMAYPGYPENCNSGLIDSENALFSSLQNFHSDENVFQDILEEWKNTKMVESSTLSSSPHKLKRNSSQVNSAKESDDEPIAKSSRRLKRKACVNAMAVISSQLKTDSVDGNDSDTSWKESDSEDLGINKTRDLQSPILLEENTDQAVNSVASLKVNDNRNCVRRSNSVQDTSSIASFPFKLNPNSSVHCSSSSTVVTKVIHDNCSKANLSKCSTSESVDTLPMIKVEVQSPLKMMQSPLNSCSYYSLDQKENEMNLFKPENPVFNNKSDKLLVEKLFEISDSTVEFSEIRSKMPNLQLDHSTSNFNDSSQIGILDQVTTPEVIKSSCIVITDSLSPVKVNVVKTLVATTLTPTNYFTTGTDRPPTTSIEISDENRCDYNSTSTTISLASSSFNTVVFSPVSSSLSTVISNNVTSSISSETFTPVSFITSSSTCSINLNTPTLSSLRLNPSSSNSNSLTSCSLNSSIYSIVNSLSTTLPNISQSSLNSVLFPPVSCLCPSIFPNTLTSSSLNSVLFPPVSSLCSTVFSNTSAVSNQQSLNFSQEQFSCDPRLNRQNDLRVNQSLQSDVSAAQFSDMSAAQFSDMSAALKLQQAKLLQMQLLQTMNETATNIQLLNSTNLSNNLQNQITAPNITHLLQNIQNINLFNQQSPFMFQNIPRVNMNLPQMPSMPQTRNPFNQNNYENARNQLLFQRQTFLQNSRHVDQSRLPSSQNFQLNVNRLGTNSYPKIVDFFSSQNSNISKDCEPLRPVNSLPLQFKNNASQGVNHNISLDANRVTSSDTCNNNIVSGHSMMAPVMHDNSIPMRSNSSVVSGHSIPMRSNSSNRLFNPINNNLLNNFTQSKTVGNIDSFMGLNVQNGVGVSSVQNRYPVDVNLTLQNNNLFNDTTRNDLTRFSDRTINLETLLTRNLQASNQNGKNTLHYIAENFVKRSVASNSQIETVSSTSYKSNNQPLSASYGHRDNLSQMPTSGALHLLLNNASSQIKTAISHSNQKEADNHLATSLPKPSIQYRIHPFLVKDKTKEVITIEDDSFEDNTSNNKEIELVNLKNAIKERFSTQSLMVIANDITAIVSEKRKSLHETYCQVKLELEQVQAERKKNCSALTLREESLKKRLIEIVSKAKNTGCEVVQEVLKKALSKKFNLNEIGSNYSTAFSILRDLIGSWGFPITTEYINKNHFADNYIFEYPK</sequence>
<organism evidence="3 5">
    <name type="scientific">Hydra vulgaris</name>
    <name type="common">Hydra</name>
    <name type="synonym">Hydra attenuata</name>
    <dbReference type="NCBI Taxonomy" id="6087"/>
    <lineage>
        <taxon>Eukaryota</taxon>
        <taxon>Metazoa</taxon>
        <taxon>Cnidaria</taxon>
        <taxon>Hydrozoa</taxon>
        <taxon>Hydroidolina</taxon>
        <taxon>Anthoathecata</taxon>
        <taxon>Aplanulata</taxon>
        <taxon>Hydridae</taxon>
        <taxon>Hydra</taxon>
    </lineage>
</organism>
<dbReference type="InterPro" id="IPR016197">
    <property type="entry name" value="Chromo-like_dom_sf"/>
</dbReference>
<dbReference type="CDD" id="cd00024">
    <property type="entry name" value="CD_CSD"/>
    <property type="match status" value="1"/>
</dbReference>
<proteinExistence type="predicted"/>
<feature type="compositionally biased region" description="Polar residues" evidence="1">
    <location>
        <begin position="131"/>
        <end position="151"/>
    </location>
</feature>
<feature type="domain" description="Chromo" evidence="2">
    <location>
        <begin position="8"/>
        <end position="61"/>
    </location>
</feature>
<dbReference type="RefSeq" id="XP_065656909.1">
    <property type="nucleotide sequence ID" value="XM_065800837.1"/>
</dbReference>
<accession>A0ABM4C5Q0</accession>
<evidence type="ECO:0000313" key="3">
    <source>
        <dbReference type="Proteomes" id="UP001652625"/>
    </source>
</evidence>
<evidence type="ECO:0000313" key="4">
    <source>
        <dbReference type="RefSeq" id="XP_065656908.1"/>
    </source>
</evidence>
<protein>
    <submittedName>
        <fullName evidence="4 5">Protein PF3D7_1417600 isoform X3</fullName>
    </submittedName>
</protein>
<dbReference type="Gene3D" id="2.40.50.40">
    <property type="match status" value="1"/>
</dbReference>
<dbReference type="PROSITE" id="PS50013">
    <property type="entry name" value="CHROMO_2"/>
    <property type="match status" value="1"/>
</dbReference>
<name>A0ABM4C5Q0_HYDVU</name>
<dbReference type="GeneID" id="100210093"/>
<evidence type="ECO:0000256" key="1">
    <source>
        <dbReference type="SAM" id="MobiDB-lite"/>
    </source>
</evidence>
<dbReference type="InterPro" id="IPR000953">
    <property type="entry name" value="Chromo/chromo_shadow_dom"/>
</dbReference>
<feature type="compositionally biased region" description="Polar residues" evidence="1">
    <location>
        <begin position="184"/>
        <end position="193"/>
    </location>
</feature>
<evidence type="ECO:0000313" key="5">
    <source>
        <dbReference type="RefSeq" id="XP_065656909.1"/>
    </source>
</evidence>
<feature type="region of interest" description="Disordered" evidence="1">
    <location>
        <begin position="184"/>
        <end position="203"/>
    </location>
</feature>
<keyword evidence="3" id="KW-1185">Reference proteome</keyword>
<reference evidence="4 5" key="1">
    <citation type="submission" date="2025-05" db="UniProtKB">
        <authorList>
            <consortium name="RefSeq"/>
        </authorList>
    </citation>
    <scope>IDENTIFICATION</scope>
</reference>
<evidence type="ECO:0000259" key="2">
    <source>
        <dbReference type="PROSITE" id="PS50013"/>
    </source>
</evidence>
<dbReference type="RefSeq" id="XP_065656908.1">
    <property type="nucleotide sequence ID" value="XM_065800836.1"/>
</dbReference>
<dbReference type="SUPFAM" id="SSF54160">
    <property type="entry name" value="Chromo domain-like"/>
    <property type="match status" value="1"/>
</dbReference>
<gene>
    <name evidence="4 5" type="primary">LOC100210093</name>
</gene>
<feature type="region of interest" description="Disordered" evidence="1">
    <location>
        <begin position="131"/>
        <end position="165"/>
    </location>
</feature>
<dbReference type="Proteomes" id="UP001652625">
    <property type="component" value="Chromosome 07"/>
</dbReference>